<name>A0ABQ9DY41_9PASS</name>
<evidence type="ECO:0000313" key="2">
    <source>
        <dbReference type="EMBL" id="KAJ7427779.1"/>
    </source>
</evidence>
<proteinExistence type="predicted"/>
<accession>A0ABQ9DY41</accession>
<dbReference type="Proteomes" id="UP001145742">
    <property type="component" value="Unassembled WGS sequence"/>
</dbReference>
<reference evidence="2" key="1">
    <citation type="submission" date="2019-10" db="EMBL/GenBank/DDBJ databases">
        <authorList>
            <person name="Soares A.E.R."/>
            <person name="Aleixo A."/>
            <person name="Schneider P."/>
            <person name="Miyaki C.Y."/>
            <person name="Schneider M.P."/>
            <person name="Mello C."/>
            <person name="Vasconcelos A.T.R."/>
        </authorList>
    </citation>
    <scope>NUCLEOTIDE SEQUENCE</scope>
    <source>
        <tissue evidence="2">Muscle</tissue>
    </source>
</reference>
<evidence type="ECO:0000313" key="3">
    <source>
        <dbReference type="Proteomes" id="UP001145742"/>
    </source>
</evidence>
<protein>
    <submittedName>
        <fullName evidence="2">Uncharacterized protein</fullName>
    </submittedName>
</protein>
<evidence type="ECO:0000256" key="1">
    <source>
        <dbReference type="SAM" id="MobiDB-lite"/>
    </source>
</evidence>
<sequence>MTNSNSGIGCPEKVLKVMPKPESFAIAHCEHSGQGEPTDLLLRSYTKENRGLVNSGACTKGMDENGQLEEGEERDNLQPPIIRLT</sequence>
<comment type="caution">
    <text evidence="2">The sequence shown here is derived from an EMBL/GenBank/DDBJ whole genome shotgun (WGS) entry which is preliminary data.</text>
</comment>
<organism evidence="2 3">
    <name type="scientific">Willisornis vidua</name>
    <name type="common">Xingu scale-backed antbird</name>
    <dbReference type="NCBI Taxonomy" id="1566151"/>
    <lineage>
        <taxon>Eukaryota</taxon>
        <taxon>Metazoa</taxon>
        <taxon>Chordata</taxon>
        <taxon>Craniata</taxon>
        <taxon>Vertebrata</taxon>
        <taxon>Euteleostomi</taxon>
        <taxon>Archelosauria</taxon>
        <taxon>Archosauria</taxon>
        <taxon>Dinosauria</taxon>
        <taxon>Saurischia</taxon>
        <taxon>Theropoda</taxon>
        <taxon>Coelurosauria</taxon>
        <taxon>Aves</taxon>
        <taxon>Neognathae</taxon>
        <taxon>Neoaves</taxon>
        <taxon>Telluraves</taxon>
        <taxon>Australaves</taxon>
        <taxon>Passeriformes</taxon>
        <taxon>Thamnophilidae</taxon>
        <taxon>Willisornis</taxon>
    </lineage>
</organism>
<gene>
    <name evidence="2" type="ORF">WISP_04067</name>
</gene>
<feature type="region of interest" description="Disordered" evidence="1">
    <location>
        <begin position="53"/>
        <end position="85"/>
    </location>
</feature>
<dbReference type="EMBL" id="WHWB01031828">
    <property type="protein sequence ID" value="KAJ7427779.1"/>
    <property type="molecule type" value="Genomic_DNA"/>
</dbReference>
<keyword evidence="3" id="KW-1185">Reference proteome</keyword>